<dbReference type="Pfam" id="PF01476">
    <property type="entry name" value="LysM"/>
    <property type="match status" value="2"/>
</dbReference>
<dbReference type="SMART" id="SM00257">
    <property type="entry name" value="LysM"/>
    <property type="match status" value="3"/>
</dbReference>
<dbReference type="InterPro" id="IPR036779">
    <property type="entry name" value="LysM_dom_sf"/>
</dbReference>
<dbReference type="NCBIfam" id="TIGR03505">
    <property type="entry name" value="FimV_core"/>
    <property type="match status" value="3"/>
</dbReference>
<feature type="compositionally biased region" description="Basic and acidic residues" evidence="2">
    <location>
        <begin position="377"/>
        <end position="396"/>
    </location>
</feature>
<gene>
    <name evidence="5" type="ORF">EV695_0935</name>
</gene>
<dbReference type="InterPro" id="IPR018392">
    <property type="entry name" value="LysM"/>
</dbReference>
<dbReference type="InterPro" id="IPR020012">
    <property type="entry name" value="LysM_FimV"/>
</dbReference>
<dbReference type="InterPro" id="IPR057840">
    <property type="entry name" value="FimV_N"/>
</dbReference>
<evidence type="ECO:0000313" key="6">
    <source>
        <dbReference type="Proteomes" id="UP000294887"/>
    </source>
</evidence>
<dbReference type="AlphaFoldDB" id="A0A4R1F8L8"/>
<comment type="caution">
    <text evidence="5">The sequence shown here is derived from an EMBL/GenBank/DDBJ whole genome shotgun (WGS) entry which is preliminary data.</text>
</comment>
<feature type="compositionally biased region" description="Polar residues" evidence="2">
    <location>
        <begin position="508"/>
        <end position="524"/>
    </location>
</feature>
<feature type="region of interest" description="Disordered" evidence="2">
    <location>
        <begin position="508"/>
        <end position="539"/>
    </location>
</feature>
<evidence type="ECO:0000259" key="4">
    <source>
        <dbReference type="PROSITE" id="PS51782"/>
    </source>
</evidence>
<feature type="domain" description="LysM" evidence="4">
    <location>
        <begin position="197"/>
        <end position="244"/>
    </location>
</feature>
<dbReference type="PROSITE" id="PS00018">
    <property type="entry name" value="EF_HAND_1"/>
    <property type="match status" value="1"/>
</dbReference>
<evidence type="ECO:0000256" key="3">
    <source>
        <dbReference type="SAM" id="SignalP"/>
    </source>
</evidence>
<name>A0A4R1F8L8_9GAMM</name>
<dbReference type="Pfam" id="PF25800">
    <property type="entry name" value="FimV_N"/>
    <property type="match status" value="1"/>
</dbReference>
<dbReference type="EMBL" id="SMFQ01000002">
    <property type="protein sequence ID" value="TCJ89074.1"/>
    <property type="molecule type" value="Genomic_DNA"/>
</dbReference>
<feature type="region of interest" description="Disordered" evidence="2">
    <location>
        <begin position="369"/>
        <end position="396"/>
    </location>
</feature>
<keyword evidence="1" id="KW-0175">Coiled coil</keyword>
<proteinExistence type="predicted"/>
<reference evidence="5 6" key="1">
    <citation type="submission" date="2019-03" db="EMBL/GenBank/DDBJ databases">
        <title>Genomic Encyclopedia of Type Strains, Phase IV (KMG-IV): sequencing the most valuable type-strain genomes for metagenomic binning, comparative biology and taxonomic classification.</title>
        <authorList>
            <person name="Goeker M."/>
        </authorList>
    </citation>
    <scope>NUCLEOTIDE SEQUENCE [LARGE SCALE GENOMIC DNA]</scope>
    <source>
        <strain evidence="5 6">DSM 24830</strain>
    </source>
</reference>
<dbReference type="CDD" id="cd00118">
    <property type="entry name" value="LysM"/>
    <property type="match status" value="2"/>
</dbReference>
<keyword evidence="6" id="KW-1185">Reference proteome</keyword>
<dbReference type="GO" id="GO:0008932">
    <property type="term" value="F:lytic endotransglycosylase activity"/>
    <property type="evidence" value="ECO:0007669"/>
    <property type="project" value="TreeGrafter"/>
</dbReference>
<protein>
    <submittedName>
        <fullName evidence="5">FimV-like protein</fullName>
    </submittedName>
</protein>
<dbReference type="PANTHER" id="PTHR33734">
    <property type="entry name" value="LYSM DOMAIN-CONTAINING GPI-ANCHORED PROTEIN 2"/>
    <property type="match status" value="1"/>
</dbReference>
<dbReference type="PROSITE" id="PS51782">
    <property type="entry name" value="LYSM"/>
    <property type="match status" value="2"/>
</dbReference>
<dbReference type="Proteomes" id="UP000294887">
    <property type="component" value="Unassembled WGS sequence"/>
</dbReference>
<organism evidence="5 6">
    <name type="scientific">Cocleimonas flava</name>
    <dbReference type="NCBI Taxonomy" id="634765"/>
    <lineage>
        <taxon>Bacteria</taxon>
        <taxon>Pseudomonadati</taxon>
        <taxon>Pseudomonadota</taxon>
        <taxon>Gammaproteobacteria</taxon>
        <taxon>Thiotrichales</taxon>
        <taxon>Thiotrichaceae</taxon>
        <taxon>Cocleimonas</taxon>
    </lineage>
</organism>
<keyword evidence="3" id="KW-0732">Signal</keyword>
<evidence type="ECO:0000256" key="1">
    <source>
        <dbReference type="SAM" id="Coils"/>
    </source>
</evidence>
<feature type="chain" id="PRO_5020337776" evidence="3">
    <location>
        <begin position="25"/>
        <end position="999"/>
    </location>
</feature>
<evidence type="ECO:0000313" key="5">
    <source>
        <dbReference type="EMBL" id="TCJ89074.1"/>
    </source>
</evidence>
<accession>A0A4R1F8L8</accession>
<dbReference type="PANTHER" id="PTHR33734:SF22">
    <property type="entry name" value="MEMBRANE-BOUND LYTIC MUREIN TRANSGLYCOSYLASE D"/>
    <property type="match status" value="1"/>
</dbReference>
<feature type="compositionally biased region" description="Basic and acidic residues" evidence="2">
    <location>
        <begin position="526"/>
        <end position="535"/>
    </location>
</feature>
<dbReference type="RefSeq" id="WP_131904730.1">
    <property type="nucleotide sequence ID" value="NZ_BAAAFU010000008.1"/>
</dbReference>
<sequence>MKKKALVLASCVAFATPTISIAQAMPNNSVGLNLGDINATSYLNQPFKGSIPFLFTSVESTRQLSVRLAPQHVFDQIGAEKLPILNNLQFHIVNQSNKPVIQISSNSPIQLPFLNFVLEIEGPEGVLYQDYTVLLDPQGYQAESQITQGQPTLFEFSNDSSSEAINDATYQSNESEISNNDLPVTYSSTSVVTNKAKNHKIKSGDSLSRIAKQYKPNDISLNKMMRAIFDKNPKAFIRGDIDKIKRGVVLTLPSHKELTGLNNIAKKIEFKGKTPKVSEVTLSKDTYKVVKGDSLSKITQKFVDKDTSFTKMMNAIFTANPEAFSQNNKSQLKAGATLKIPSFNEVTSAPAEENPKVETPAVTTVAISSESTQVKPSKIEPEKTASTENTAETKSKIDLPLDQLSLSTSNQNSTSIVKTRVLEENEYRIKEGDTLTKIVKDIGYKNVSFTKMMKAIYTENPQSFEENNITKLKVGSVLVLPELSVIEGVTSTPDAKANVDIQAKDEVTNTQKLSDSSIASTSVNDAPEKTDDSKSSAKSNVINMQTKLAGKIAVNSESVTEKLATTSINNNAETVVSPITSLDTSNLEKRIRELRSELDQAQSGLSKMKTELSTKDAIIFEKDSQLVDLKSSLIKLKISNEQNQGILESQELAPEDIIIEDELYPETTSSSAEAAALSMLKPSSIAETDDGFNQMLSNLIQDYSGKTSPKNLAYLSMALILGWLLIRYRREIYSYTAINLDEPKYYPAPGIDDYVLKERNITHQDPITEIDPIKEYVEDIENNSIAELYSDPVQEFTDQETVEETVKETVEEIELDIIENEVTKTEVSENEVHKEESISKETKEIEHCEHLVTELFSDLNSSSSSKTEVSIGDNEWLSIEKICDDYIESKNEEDTKVVVDTLTVDSLADDTLDVDTPKVAELNASEQKVTAPKHSDLDKNDVIDFKDVKPATESDVTDFDEMMSDLLKSLDGVEKSININSSLKRKVKDLKADPTEKST</sequence>
<feature type="domain" description="LysM" evidence="4">
    <location>
        <begin position="285"/>
        <end position="340"/>
    </location>
</feature>
<dbReference type="OrthoDB" id="5298707at2"/>
<dbReference type="Gene3D" id="3.10.350.10">
    <property type="entry name" value="LysM domain"/>
    <property type="match status" value="3"/>
</dbReference>
<feature type="signal peptide" evidence="3">
    <location>
        <begin position="1"/>
        <end position="24"/>
    </location>
</feature>
<feature type="coiled-coil region" evidence="1">
    <location>
        <begin position="584"/>
        <end position="611"/>
    </location>
</feature>
<evidence type="ECO:0000256" key="2">
    <source>
        <dbReference type="SAM" id="MobiDB-lite"/>
    </source>
</evidence>
<dbReference type="InterPro" id="IPR018247">
    <property type="entry name" value="EF_Hand_1_Ca_BS"/>
</dbReference>